<dbReference type="Proteomes" id="UP000184172">
    <property type="component" value="Unassembled WGS sequence"/>
</dbReference>
<reference evidence="5" key="1">
    <citation type="submission" date="2016-11" db="EMBL/GenBank/DDBJ databases">
        <authorList>
            <person name="Varghese N."/>
            <person name="Submissions S."/>
        </authorList>
    </citation>
    <scope>NUCLEOTIDE SEQUENCE [LARGE SCALE GENOMIC DNA]</scope>
    <source>
        <strain evidence="5">DSM 26349</strain>
    </source>
</reference>
<keyword evidence="2" id="KW-1133">Transmembrane helix</keyword>
<evidence type="ECO:0000256" key="2">
    <source>
        <dbReference type="SAM" id="Phobius"/>
    </source>
</evidence>
<keyword evidence="5" id="KW-1185">Reference proteome</keyword>
<evidence type="ECO:0000256" key="1">
    <source>
        <dbReference type="SAM" id="Coils"/>
    </source>
</evidence>
<feature type="coiled-coil region" evidence="1">
    <location>
        <begin position="170"/>
        <end position="207"/>
    </location>
</feature>
<dbReference type="InterPro" id="IPR019852">
    <property type="entry name" value="Motility-assoc_prot_GldL"/>
</dbReference>
<proteinExistence type="predicted"/>
<gene>
    <name evidence="4" type="ORF">SAMN04487908_1229</name>
</gene>
<dbReference type="OrthoDB" id="1466660at2"/>
<name>A0A1M6L2M5_9FLAO</name>
<sequence>MAKSSKSSKRLFAMAYGLGASVVIIGALFKITHFEIAGIGGNVLLTIGLVTEALIFAISAFEPIDDDLDWSLVYPELAGGNAAPKSKKEAVAASDANGMLSKKLDEMLKDARIDSELMSSLSNSIRSFEGAAKGIAPTAEAITSTKKYSEEMALAAAHMDSLNSLYKVQIESTSRQAEANQKVAENAEQLKQQMQHLATNLSSLNGVYGGMLSAMTTKH</sequence>
<protein>
    <submittedName>
        <fullName evidence="4">Protein involved in gliding motility GldL</fullName>
    </submittedName>
</protein>
<dbReference type="STRING" id="797419.SAMN05216556_12158"/>
<feature type="transmembrane region" description="Helical" evidence="2">
    <location>
        <begin position="43"/>
        <end position="61"/>
    </location>
</feature>
<feature type="domain" description="Gliding motility protein GldL-like N-terminal" evidence="3">
    <location>
        <begin position="15"/>
        <end position="79"/>
    </location>
</feature>
<dbReference type="Pfam" id="PF22827">
    <property type="entry name" value="GldL_N"/>
    <property type="match status" value="1"/>
</dbReference>
<keyword evidence="2" id="KW-0472">Membrane</keyword>
<feature type="transmembrane region" description="Helical" evidence="2">
    <location>
        <begin position="12"/>
        <end position="31"/>
    </location>
</feature>
<dbReference type="AlphaFoldDB" id="A0A1M6L2M5"/>
<dbReference type="RefSeq" id="WP_073220070.1">
    <property type="nucleotide sequence ID" value="NZ_FNNS01000021.1"/>
</dbReference>
<evidence type="ECO:0000313" key="5">
    <source>
        <dbReference type="Proteomes" id="UP000184172"/>
    </source>
</evidence>
<keyword evidence="1" id="KW-0175">Coiled coil</keyword>
<organism evidence="4 5">
    <name type="scientific">Aequorivita viscosa</name>
    <dbReference type="NCBI Taxonomy" id="797419"/>
    <lineage>
        <taxon>Bacteria</taxon>
        <taxon>Pseudomonadati</taxon>
        <taxon>Bacteroidota</taxon>
        <taxon>Flavobacteriia</taxon>
        <taxon>Flavobacteriales</taxon>
        <taxon>Flavobacteriaceae</taxon>
        <taxon>Aequorivita</taxon>
    </lineage>
</organism>
<evidence type="ECO:0000313" key="4">
    <source>
        <dbReference type="EMBL" id="SHJ65460.1"/>
    </source>
</evidence>
<evidence type="ECO:0000259" key="3">
    <source>
        <dbReference type="Pfam" id="PF22827"/>
    </source>
</evidence>
<keyword evidence="2" id="KW-0812">Transmembrane</keyword>
<dbReference type="EMBL" id="FQYV01000022">
    <property type="protein sequence ID" value="SHJ65460.1"/>
    <property type="molecule type" value="Genomic_DNA"/>
</dbReference>
<accession>A0A1M6L2M5</accession>
<dbReference type="NCBIfam" id="TIGR03513">
    <property type="entry name" value="GldL_gliding"/>
    <property type="match status" value="1"/>
</dbReference>
<dbReference type="InterPro" id="IPR055087">
    <property type="entry name" value="GldL-like_N"/>
</dbReference>